<protein>
    <submittedName>
        <fullName evidence="1">Uncharacterized protein</fullName>
    </submittedName>
</protein>
<dbReference type="Proteomes" id="UP000236286">
    <property type="component" value="Unassembled WGS sequence"/>
</dbReference>
<proteinExistence type="predicted"/>
<evidence type="ECO:0000313" key="1">
    <source>
        <dbReference type="EMBL" id="PNG26147.1"/>
    </source>
</evidence>
<organism evidence="1 2">
    <name type="scientific">Methylocella silvestris</name>
    <dbReference type="NCBI Taxonomy" id="199596"/>
    <lineage>
        <taxon>Bacteria</taxon>
        <taxon>Pseudomonadati</taxon>
        <taxon>Pseudomonadota</taxon>
        <taxon>Alphaproteobacteria</taxon>
        <taxon>Hyphomicrobiales</taxon>
        <taxon>Beijerinckiaceae</taxon>
        <taxon>Methylocella</taxon>
    </lineage>
</organism>
<evidence type="ECO:0000313" key="2">
    <source>
        <dbReference type="Proteomes" id="UP000236286"/>
    </source>
</evidence>
<gene>
    <name evidence="1" type="ORF">CR492_09855</name>
</gene>
<comment type="caution">
    <text evidence="1">The sequence shown here is derived from an EMBL/GenBank/DDBJ whole genome shotgun (WGS) entry which is preliminary data.</text>
</comment>
<dbReference type="EMBL" id="PDZR01000009">
    <property type="protein sequence ID" value="PNG26147.1"/>
    <property type="molecule type" value="Genomic_DNA"/>
</dbReference>
<accession>A0A2J7THB2</accession>
<name>A0A2J7THB2_METSI</name>
<reference evidence="1 2" key="1">
    <citation type="submission" date="2017-10" db="EMBL/GenBank/DDBJ databases">
        <title>Genome announcement of Methylocella silvestris TVC from permafrost.</title>
        <authorList>
            <person name="Wang J."/>
            <person name="Geng K."/>
            <person name="Ul-Haque F."/>
            <person name="Crombie A.T."/>
            <person name="Street L.E."/>
            <person name="Wookey P.A."/>
            <person name="Murrell J.C."/>
            <person name="Pratscher J."/>
        </authorList>
    </citation>
    <scope>NUCLEOTIDE SEQUENCE [LARGE SCALE GENOMIC DNA]</scope>
    <source>
        <strain evidence="1 2">TVC</strain>
    </source>
</reference>
<dbReference type="AlphaFoldDB" id="A0A2J7THB2"/>
<sequence length="59" mass="6317">MRQINPYHRDAVSINRLARRTRRRIAAWGAGDGAKKSMIAQACGDHAGPKFSAAPKGAG</sequence>